<name>A0A1X7CSH5_9HYPH</name>
<keyword evidence="3 6" id="KW-0238">DNA-binding</keyword>
<proteinExistence type="inferred from homology"/>
<dbReference type="STRING" id="464029.SAMN02982989_4511"/>
<feature type="domain" description="HTH lysR-type" evidence="5">
    <location>
        <begin position="1"/>
        <end position="58"/>
    </location>
</feature>
<dbReference type="SUPFAM" id="SSF53850">
    <property type="entry name" value="Periplasmic binding protein-like II"/>
    <property type="match status" value="1"/>
</dbReference>
<accession>A0A1X7CSH5</accession>
<dbReference type="PANTHER" id="PTHR30126">
    <property type="entry name" value="HTH-TYPE TRANSCRIPTIONAL REGULATOR"/>
    <property type="match status" value="1"/>
</dbReference>
<dbReference type="InterPro" id="IPR036390">
    <property type="entry name" value="WH_DNA-bd_sf"/>
</dbReference>
<gene>
    <name evidence="6" type="ORF">SAMN02982989_4511</name>
</gene>
<dbReference type="Gene3D" id="1.10.10.10">
    <property type="entry name" value="Winged helix-like DNA-binding domain superfamily/Winged helix DNA-binding domain"/>
    <property type="match status" value="1"/>
</dbReference>
<dbReference type="Pfam" id="PF00126">
    <property type="entry name" value="HTH_1"/>
    <property type="match status" value="1"/>
</dbReference>
<dbReference type="InterPro" id="IPR036388">
    <property type="entry name" value="WH-like_DNA-bd_sf"/>
</dbReference>
<organism evidence="6 7">
    <name type="scientific">Xaviernesmea oryzae</name>
    <dbReference type="NCBI Taxonomy" id="464029"/>
    <lineage>
        <taxon>Bacteria</taxon>
        <taxon>Pseudomonadati</taxon>
        <taxon>Pseudomonadota</taxon>
        <taxon>Alphaproteobacteria</taxon>
        <taxon>Hyphomicrobiales</taxon>
        <taxon>Rhizobiaceae</taxon>
        <taxon>Rhizobium/Agrobacterium group</taxon>
        <taxon>Xaviernesmea</taxon>
    </lineage>
</organism>
<evidence type="ECO:0000259" key="5">
    <source>
        <dbReference type="PROSITE" id="PS50931"/>
    </source>
</evidence>
<comment type="similarity">
    <text evidence="1">Belongs to the LysR transcriptional regulatory family.</text>
</comment>
<evidence type="ECO:0000256" key="4">
    <source>
        <dbReference type="ARBA" id="ARBA00023163"/>
    </source>
</evidence>
<dbReference type="PANTHER" id="PTHR30126:SF94">
    <property type="entry name" value="LYSR FAMILY TRANSCRIPTIONAL REGULATOR"/>
    <property type="match status" value="1"/>
</dbReference>
<evidence type="ECO:0000256" key="3">
    <source>
        <dbReference type="ARBA" id="ARBA00023125"/>
    </source>
</evidence>
<dbReference type="AlphaFoldDB" id="A0A1X7CSH5"/>
<reference evidence="7" key="1">
    <citation type="submission" date="2017-04" db="EMBL/GenBank/DDBJ databases">
        <authorList>
            <person name="Varghese N."/>
            <person name="Submissions S."/>
        </authorList>
    </citation>
    <scope>NUCLEOTIDE SEQUENCE [LARGE SCALE GENOMIC DNA]</scope>
    <source>
        <strain evidence="7">B4P</strain>
    </source>
</reference>
<evidence type="ECO:0000313" key="7">
    <source>
        <dbReference type="Proteomes" id="UP000192903"/>
    </source>
</evidence>
<dbReference type="GO" id="GO:0000976">
    <property type="term" value="F:transcription cis-regulatory region binding"/>
    <property type="evidence" value="ECO:0007669"/>
    <property type="project" value="TreeGrafter"/>
</dbReference>
<dbReference type="PROSITE" id="PS50931">
    <property type="entry name" value="HTH_LYSR"/>
    <property type="match status" value="1"/>
</dbReference>
<keyword evidence="7" id="KW-1185">Reference proteome</keyword>
<evidence type="ECO:0000256" key="2">
    <source>
        <dbReference type="ARBA" id="ARBA00023015"/>
    </source>
</evidence>
<dbReference type="SUPFAM" id="SSF46785">
    <property type="entry name" value="Winged helix' DNA-binding domain"/>
    <property type="match status" value="1"/>
</dbReference>
<dbReference type="Proteomes" id="UP000192903">
    <property type="component" value="Unassembled WGS sequence"/>
</dbReference>
<dbReference type="Pfam" id="PF03466">
    <property type="entry name" value="LysR_substrate"/>
    <property type="match status" value="1"/>
</dbReference>
<dbReference type="EMBL" id="FXAF01000002">
    <property type="protein sequence ID" value="SMF02238.1"/>
    <property type="molecule type" value="Genomic_DNA"/>
</dbReference>
<keyword evidence="4" id="KW-0804">Transcription</keyword>
<evidence type="ECO:0000313" key="6">
    <source>
        <dbReference type="EMBL" id="SMF02238.1"/>
    </source>
</evidence>
<dbReference type="RefSeq" id="WP_085419957.1">
    <property type="nucleotide sequence ID" value="NZ_FXAF01000002.1"/>
</dbReference>
<dbReference type="CDD" id="cd08427">
    <property type="entry name" value="PBP2_LTTR_like_2"/>
    <property type="match status" value="1"/>
</dbReference>
<dbReference type="InterPro" id="IPR005119">
    <property type="entry name" value="LysR_subst-bd"/>
</dbReference>
<sequence length="286" mass="31184">MDTRFLETLIAVFERGSIAEAGRHQNLSAAAVTQRIRALEAEIGQSLVIRVGRTVRPTELGISVADKARSLLNEVRGLGDGITTDPLRGTLRLGAMSTATTGLLPPVLGRLATRYPGVEAYILPGTSQDLYDRVLKGDLDAALIIEPPFGLSKTCDYRVAREENLVLLVQPEFAGADPVALMGRLPFIRYDRSTWGGMLATRWLEAAGIVPHERYELDALDAIATFVHQGLGIAIVPDWAPPWPEGLSLAKLPLPTYSITRRIQLVWGRGSPRISLIKAFLEVLSD</sequence>
<dbReference type="Gene3D" id="3.40.190.10">
    <property type="entry name" value="Periplasmic binding protein-like II"/>
    <property type="match status" value="2"/>
</dbReference>
<dbReference type="GO" id="GO:0003700">
    <property type="term" value="F:DNA-binding transcription factor activity"/>
    <property type="evidence" value="ECO:0007669"/>
    <property type="project" value="InterPro"/>
</dbReference>
<dbReference type="InterPro" id="IPR000847">
    <property type="entry name" value="LysR_HTH_N"/>
</dbReference>
<keyword evidence="2" id="KW-0805">Transcription regulation</keyword>
<evidence type="ECO:0000256" key="1">
    <source>
        <dbReference type="ARBA" id="ARBA00009437"/>
    </source>
</evidence>
<dbReference type="OrthoDB" id="9811588at2"/>
<protein>
    <submittedName>
        <fullName evidence="6">DNA-binding transcriptional regulator, LysR family</fullName>
    </submittedName>
</protein>